<dbReference type="GO" id="GO:0016020">
    <property type="term" value="C:membrane"/>
    <property type="evidence" value="ECO:0007669"/>
    <property type="project" value="UniProtKB-SubCell"/>
</dbReference>
<dbReference type="Proteomes" id="UP000749559">
    <property type="component" value="Unassembled WGS sequence"/>
</dbReference>
<reference evidence="9" key="1">
    <citation type="submission" date="2022-03" db="EMBL/GenBank/DDBJ databases">
        <authorList>
            <person name="Martin C."/>
        </authorList>
    </citation>
    <scope>NUCLEOTIDE SEQUENCE</scope>
</reference>
<evidence type="ECO:0000313" key="10">
    <source>
        <dbReference type="Proteomes" id="UP000749559"/>
    </source>
</evidence>
<keyword evidence="6 8" id="KW-1133">Transmembrane helix</keyword>
<feature type="transmembrane region" description="Helical" evidence="8">
    <location>
        <begin position="15"/>
        <end position="34"/>
    </location>
</feature>
<dbReference type="Pfam" id="PF01697">
    <property type="entry name" value="Glyco_transf_92"/>
    <property type="match status" value="1"/>
</dbReference>
<evidence type="ECO:0000256" key="7">
    <source>
        <dbReference type="ARBA" id="ARBA00023136"/>
    </source>
</evidence>
<dbReference type="OrthoDB" id="75250at2759"/>
<dbReference type="EMBL" id="CAIIXF020000010">
    <property type="protein sequence ID" value="CAH1795856.1"/>
    <property type="molecule type" value="Genomic_DNA"/>
</dbReference>
<comment type="caution">
    <text evidence="9">The sequence shown here is derived from an EMBL/GenBank/DDBJ whole genome shotgun (WGS) entry which is preliminary data.</text>
</comment>
<evidence type="ECO:0000256" key="2">
    <source>
        <dbReference type="ARBA" id="ARBA00007647"/>
    </source>
</evidence>
<name>A0A8J1TVF8_OWEFU</name>
<dbReference type="InterPro" id="IPR008166">
    <property type="entry name" value="Glyco_transf_92"/>
</dbReference>
<evidence type="ECO:0000313" key="9">
    <source>
        <dbReference type="EMBL" id="CAH1795856.1"/>
    </source>
</evidence>
<evidence type="ECO:0000256" key="1">
    <source>
        <dbReference type="ARBA" id="ARBA00004167"/>
    </source>
</evidence>
<dbReference type="EC" id="2.4.1.-" evidence="8"/>
<accession>A0A8J1TVF8</accession>
<dbReference type="AlphaFoldDB" id="A0A8J1TVF8"/>
<evidence type="ECO:0000256" key="4">
    <source>
        <dbReference type="ARBA" id="ARBA00022679"/>
    </source>
</evidence>
<keyword evidence="5 8" id="KW-0812">Transmembrane</keyword>
<evidence type="ECO:0000256" key="6">
    <source>
        <dbReference type="ARBA" id="ARBA00022989"/>
    </source>
</evidence>
<keyword evidence="10" id="KW-1185">Reference proteome</keyword>
<keyword evidence="3 8" id="KW-0328">Glycosyltransferase</keyword>
<dbReference type="PANTHER" id="PTHR21461">
    <property type="entry name" value="GLYCOSYLTRANSFERASE FAMILY 92 PROTEIN"/>
    <property type="match status" value="1"/>
</dbReference>
<dbReference type="PANTHER" id="PTHR21461:SF69">
    <property type="entry name" value="GLYCOSYLTRANSFERASE FAMILY 92 PROTEIN"/>
    <property type="match status" value="1"/>
</dbReference>
<keyword evidence="7 8" id="KW-0472">Membrane</keyword>
<evidence type="ECO:0000256" key="5">
    <source>
        <dbReference type="ARBA" id="ARBA00022692"/>
    </source>
</evidence>
<organism evidence="9 10">
    <name type="scientific">Owenia fusiformis</name>
    <name type="common">Polychaete worm</name>
    <dbReference type="NCBI Taxonomy" id="6347"/>
    <lineage>
        <taxon>Eukaryota</taxon>
        <taxon>Metazoa</taxon>
        <taxon>Spiralia</taxon>
        <taxon>Lophotrochozoa</taxon>
        <taxon>Annelida</taxon>
        <taxon>Polychaeta</taxon>
        <taxon>Sedentaria</taxon>
        <taxon>Canalipalpata</taxon>
        <taxon>Sabellida</taxon>
        <taxon>Oweniida</taxon>
        <taxon>Oweniidae</taxon>
        <taxon>Owenia</taxon>
    </lineage>
</organism>
<proteinExistence type="inferred from homology"/>
<protein>
    <recommendedName>
        <fullName evidence="8">Glycosyltransferase family 92 protein</fullName>
        <ecNumber evidence="8">2.4.1.-</ecNumber>
    </recommendedName>
</protein>
<comment type="similarity">
    <text evidence="2 8">Belongs to the glycosyltransferase 92 family.</text>
</comment>
<evidence type="ECO:0000256" key="8">
    <source>
        <dbReference type="RuleBase" id="RU366017"/>
    </source>
</evidence>
<gene>
    <name evidence="9" type="ORF">OFUS_LOCUS20334</name>
</gene>
<evidence type="ECO:0000256" key="3">
    <source>
        <dbReference type="ARBA" id="ARBA00022676"/>
    </source>
</evidence>
<sequence length="492" mass="56821">MESTNLNMFPRPRGLALFKILIASLTLIILLTQIGKKTTHKSTKAKPINIQGILRTKNGNIVDEQGKNVSICWNVTRNGKFIQQNDTQFAPRLVSRISNATKPWLYLYSGYYDDRETVKNGSVVRVTGMIQRNRIKDIKDKYYCYLWYPSSSYPVTVKAKGRILWTYDAPFMSAIFTCPVPSSHKNLPTDVTISDEKCQNITNMISIRPELISKKTGNVGICCKVIYGSPDPVRIVEWVELNLLIGAEHIYMYNSSLKGKVNTVLDYYQELGVMTVYKHDFPNKMNKEALRKPFPFQGFLANYNGYNQNWELEVMSLTDCPYVAKERFLVTVDIDEILWPNKHGNYKDLTEHLHNQTKPRGAASYTFWTGNFVDEFKADTKPFYPKYLHMLRYNKRTKIDWESPKSIIDSKYAVGTGHHVALMKTQDAIQKFEISDGKVGYNRHYREHCRLVGAPNKCKNLMANPQNDTTLDKFKDKLVERVFPVLKQFHLL</sequence>
<comment type="subcellular location">
    <subcellularLocation>
        <location evidence="1">Membrane</location>
        <topology evidence="1">Single-pass membrane protein</topology>
    </subcellularLocation>
</comment>
<dbReference type="GO" id="GO:0005737">
    <property type="term" value="C:cytoplasm"/>
    <property type="evidence" value="ECO:0007669"/>
    <property type="project" value="TreeGrafter"/>
</dbReference>
<dbReference type="GO" id="GO:0016757">
    <property type="term" value="F:glycosyltransferase activity"/>
    <property type="evidence" value="ECO:0007669"/>
    <property type="project" value="UniProtKB-UniRule"/>
</dbReference>
<keyword evidence="4 8" id="KW-0808">Transferase</keyword>